<keyword evidence="1" id="KW-0472">Membrane</keyword>
<organism evidence="2 3">
    <name type="scientific">Luteimonas galliterrae</name>
    <dbReference type="NCBI Taxonomy" id="2940486"/>
    <lineage>
        <taxon>Bacteria</taxon>
        <taxon>Pseudomonadati</taxon>
        <taxon>Pseudomonadota</taxon>
        <taxon>Gammaproteobacteria</taxon>
        <taxon>Lysobacterales</taxon>
        <taxon>Lysobacteraceae</taxon>
        <taxon>Luteimonas</taxon>
    </lineage>
</organism>
<dbReference type="Proteomes" id="UP001431217">
    <property type="component" value="Unassembled WGS sequence"/>
</dbReference>
<evidence type="ECO:0000313" key="2">
    <source>
        <dbReference type="EMBL" id="MCL1634248.1"/>
    </source>
</evidence>
<name>A0ABT0MHA4_9GAMM</name>
<dbReference type="InterPro" id="IPR021762">
    <property type="entry name" value="DUF3325"/>
</dbReference>
<dbReference type="EMBL" id="JAMBEP010000001">
    <property type="protein sequence ID" value="MCL1634248.1"/>
    <property type="molecule type" value="Genomic_DNA"/>
</dbReference>
<proteinExistence type="predicted"/>
<sequence>MTPWLLVAGLTISGWAALSHALPRHHQEAFGSAGSPLRRSLHRIAGSIGLLLAFVVSIASLGWEFGPVLWSVLLCAGAIVWVLCRNADPRGARWLGWLAPLPGLILLWV</sequence>
<keyword evidence="1" id="KW-0812">Transmembrane</keyword>
<feature type="transmembrane region" description="Helical" evidence="1">
    <location>
        <begin position="68"/>
        <end position="84"/>
    </location>
</feature>
<dbReference type="RefSeq" id="WP_249472565.1">
    <property type="nucleotide sequence ID" value="NZ_JAMBEP010000001.1"/>
</dbReference>
<accession>A0ABT0MHA4</accession>
<feature type="transmembrane region" description="Helical" evidence="1">
    <location>
        <begin position="6"/>
        <end position="23"/>
    </location>
</feature>
<dbReference type="Pfam" id="PF11804">
    <property type="entry name" value="DUF3325"/>
    <property type="match status" value="1"/>
</dbReference>
<reference evidence="2 3" key="1">
    <citation type="submission" date="2022-05" db="EMBL/GenBank/DDBJ databases">
        <title>Luteimonas sp. SX5, whole genome shotgun sequencing project.</title>
        <authorList>
            <person name="Zhao G."/>
            <person name="Shen L."/>
        </authorList>
    </citation>
    <scope>NUCLEOTIDE SEQUENCE [LARGE SCALE GENOMIC DNA]</scope>
    <source>
        <strain evidence="2 3">SX5</strain>
    </source>
</reference>
<protein>
    <submittedName>
        <fullName evidence="2">DUF3325 domain-containing protein</fullName>
    </submittedName>
</protein>
<evidence type="ECO:0000256" key="1">
    <source>
        <dbReference type="SAM" id="Phobius"/>
    </source>
</evidence>
<evidence type="ECO:0000313" key="3">
    <source>
        <dbReference type="Proteomes" id="UP001431217"/>
    </source>
</evidence>
<keyword evidence="3" id="KW-1185">Reference proteome</keyword>
<feature type="transmembrane region" description="Helical" evidence="1">
    <location>
        <begin position="44"/>
        <end position="62"/>
    </location>
</feature>
<comment type="caution">
    <text evidence="2">The sequence shown here is derived from an EMBL/GenBank/DDBJ whole genome shotgun (WGS) entry which is preliminary data.</text>
</comment>
<keyword evidence="1" id="KW-1133">Transmembrane helix</keyword>
<gene>
    <name evidence="2" type="ORF">M2650_06330</name>
</gene>